<dbReference type="AlphaFoldDB" id="A0A934Q3T5"/>
<name>A0A934Q3T5_9BURK</name>
<dbReference type="Proteomes" id="UP000617041">
    <property type="component" value="Unassembled WGS sequence"/>
</dbReference>
<evidence type="ECO:0000313" key="2">
    <source>
        <dbReference type="Proteomes" id="UP000617041"/>
    </source>
</evidence>
<dbReference type="RefSeq" id="WP_200789739.1">
    <property type="nucleotide sequence ID" value="NZ_JAEDAO010000001.1"/>
</dbReference>
<comment type="caution">
    <text evidence="1">The sequence shown here is derived from an EMBL/GenBank/DDBJ whole genome shotgun (WGS) entry which is preliminary data.</text>
</comment>
<gene>
    <name evidence="1" type="ORF">I8E28_18810</name>
</gene>
<organism evidence="1 2">
    <name type="scientific">Ramlibacter algicola</name>
    <dbReference type="NCBI Taxonomy" id="2795217"/>
    <lineage>
        <taxon>Bacteria</taxon>
        <taxon>Pseudomonadati</taxon>
        <taxon>Pseudomonadota</taxon>
        <taxon>Betaproteobacteria</taxon>
        <taxon>Burkholderiales</taxon>
        <taxon>Comamonadaceae</taxon>
        <taxon>Ramlibacter</taxon>
    </lineage>
</organism>
<accession>A0A934Q3T5</accession>
<reference evidence="1" key="1">
    <citation type="submission" date="2020-12" db="EMBL/GenBank/DDBJ databases">
        <title>Ramlibacter sp. nov., isolated from a freshwater alga, Cryptomonas.</title>
        <authorList>
            <person name="Kim H.M."/>
            <person name="Jeon C.O."/>
        </authorList>
    </citation>
    <scope>NUCLEOTIDE SEQUENCE</scope>
    <source>
        <strain evidence="1">CrO1</strain>
    </source>
</reference>
<protein>
    <submittedName>
        <fullName evidence="1">DUF1415 domain-containing protein</fullName>
    </submittedName>
</protein>
<dbReference type="Pfam" id="PF07209">
    <property type="entry name" value="DUF1415"/>
    <property type="match status" value="1"/>
</dbReference>
<dbReference type="EMBL" id="JAEDAO010000001">
    <property type="protein sequence ID" value="MBK0394663.1"/>
    <property type="molecule type" value="Genomic_DNA"/>
</dbReference>
<sequence>MTTPDSASAIADIQRWLKRAVIGLNLCPFAKAVQAKGQVHFASCDDDSFAGVLDALGREAGALLGMDSAERDTTLLVLPRGFDDFLLFNDLVREGDRLLSRRGLDGVLQLASFHPRFHFADAAEDDPGNNSNRAPHPTLHLLREASIDRAVEAFPDAEAIFGANIGKLRALGAEGWAALDVGASP</sequence>
<proteinExistence type="predicted"/>
<evidence type="ECO:0000313" key="1">
    <source>
        <dbReference type="EMBL" id="MBK0394663.1"/>
    </source>
</evidence>
<dbReference type="InterPro" id="IPR009858">
    <property type="entry name" value="DUF1415"/>
</dbReference>
<keyword evidence="2" id="KW-1185">Reference proteome</keyword>